<dbReference type="InterPro" id="IPR027417">
    <property type="entry name" value="P-loop_NTPase"/>
</dbReference>
<sequence>MLELLQDAKARRAFARLVADDRVHIAEHNGRIIAHAPVGLAGMIEARGLDVVTLPHAKAAVIRLVVDLVPEGQMPRLQDKNAAFITMFGVHLPLLHASPEAARRLIPVALGTISSS</sequence>
<comment type="caution">
    <text evidence="1">The sequence shown here is derived from an EMBL/GenBank/DDBJ whole genome shotgun (WGS) entry which is preliminary data.</text>
</comment>
<organism evidence="1 2">
    <name type="scientific">Agaricicola taiwanensis</name>
    <dbReference type="NCBI Taxonomy" id="591372"/>
    <lineage>
        <taxon>Bacteria</taxon>
        <taxon>Pseudomonadati</taxon>
        <taxon>Pseudomonadota</taxon>
        <taxon>Alphaproteobacteria</taxon>
        <taxon>Rhodobacterales</taxon>
        <taxon>Paracoccaceae</taxon>
        <taxon>Agaricicola</taxon>
    </lineage>
</organism>
<reference evidence="1" key="2">
    <citation type="submission" date="2020-09" db="EMBL/GenBank/DDBJ databases">
        <authorList>
            <person name="Sun Q."/>
            <person name="Sedlacek I."/>
        </authorList>
    </citation>
    <scope>NUCLEOTIDE SEQUENCE</scope>
    <source>
        <strain evidence="1">CCM 7684</strain>
    </source>
</reference>
<accession>A0A8J2VLK2</accession>
<dbReference type="AlphaFoldDB" id="A0A8J2VLK2"/>
<dbReference type="Gene3D" id="3.40.50.300">
    <property type="entry name" value="P-loop containing nucleotide triphosphate hydrolases"/>
    <property type="match status" value="1"/>
</dbReference>
<proteinExistence type="predicted"/>
<name>A0A8J2VLK2_9RHOB</name>
<dbReference type="Proteomes" id="UP000602745">
    <property type="component" value="Unassembled WGS sequence"/>
</dbReference>
<reference evidence="1" key="1">
    <citation type="journal article" date="2014" name="Int. J. Syst. Evol. Microbiol.">
        <title>Complete genome sequence of Corynebacterium casei LMG S-19264T (=DSM 44701T), isolated from a smear-ripened cheese.</title>
        <authorList>
            <consortium name="US DOE Joint Genome Institute (JGI-PGF)"/>
            <person name="Walter F."/>
            <person name="Albersmeier A."/>
            <person name="Kalinowski J."/>
            <person name="Ruckert C."/>
        </authorList>
    </citation>
    <scope>NUCLEOTIDE SEQUENCE</scope>
    <source>
        <strain evidence="1">CCM 7684</strain>
    </source>
</reference>
<keyword evidence="2" id="KW-1185">Reference proteome</keyword>
<dbReference type="EMBL" id="BMCP01000001">
    <property type="protein sequence ID" value="GGE29989.1"/>
    <property type="molecule type" value="Genomic_DNA"/>
</dbReference>
<evidence type="ECO:0000313" key="1">
    <source>
        <dbReference type="EMBL" id="GGE29989.1"/>
    </source>
</evidence>
<protein>
    <submittedName>
        <fullName evidence="1">Uncharacterized protein</fullName>
    </submittedName>
</protein>
<gene>
    <name evidence="1" type="ORF">GCM10007276_04010</name>
</gene>
<evidence type="ECO:0000313" key="2">
    <source>
        <dbReference type="Proteomes" id="UP000602745"/>
    </source>
</evidence>